<sequence length="259" mass="28450">MAGLRALHRAHVERVPYETLDILLGRPTTVDPHESVERVLSGRGGYCFHLNGAFATLLTALGYRVRWHLGGVQPDRAVPAAADGGHLALTVECEGGTWFVDVGLGECLYEPLPLREGTYRQGPFTFGLEPSAVAPGGWRFHNDPGNGFPGMDFRLEPAGPADFAERHHWLSTAPDSGFRRFPQAARRHATGLDSLRGCVLLRIDGDHRTSRELATSAEWFGVLSEVFGLALPEVGAAERATLWRRTRAAHLAWLEQEAR</sequence>
<evidence type="ECO:0000313" key="2">
    <source>
        <dbReference type="EMBL" id="GAA2145946.1"/>
    </source>
</evidence>
<dbReference type="Proteomes" id="UP001422759">
    <property type="component" value="Unassembled WGS sequence"/>
</dbReference>
<dbReference type="PANTHER" id="PTHR11786:SF0">
    <property type="entry name" value="ARYLAMINE N-ACETYLTRANSFERASE 4-RELATED"/>
    <property type="match status" value="1"/>
</dbReference>
<evidence type="ECO:0000313" key="3">
    <source>
        <dbReference type="Proteomes" id="UP001422759"/>
    </source>
</evidence>
<comment type="caution">
    <text evidence="2">The sequence shown here is derived from an EMBL/GenBank/DDBJ whole genome shotgun (WGS) entry which is preliminary data.</text>
</comment>
<dbReference type="EMBL" id="BAAANT010000018">
    <property type="protein sequence ID" value="GAA2145946.1"/>
    <property type="molecule type" value="Genomic_DNA"/>
</dbReference>
<comment type="similarity">
    <text evidence="1">Belongs to the arylamine N-acetyltransferase family.</text>
</comment>
<gene>
    <name evidence="2" type="ORF">GCM10009760_35160</name>
</gene>
<dbReference type="InterPro" id="IPR038765">
    <property type="entry name" value="Papain-like_cys_pep_sf"/>
</dbReference>
<reference evidence="2 3" key="1">
    <citation type="journal article" date="2019" name="Int. J. Syst. Evol. Microbiol.">
        <title>The Global Catalogue of Microorganisms (GCM) 10K type strain sequencing project: providing services to taxonomists for standard genome sequencing and annotation.</title>
        <authorList>
            <consortium name="The Broad Institute Genomics Platform"/>
            <consortium name="The Broad Institute Genome Sequencing Center for Infectious Disease"/>
            <person name="Wu L."/>
            <person name="Ma J."/>
        </authorList>
    </citation>
    <scope>NUCLEOTIDE SEQUENCE [LARGE SCALE GENOMIC DNA]</scope>
    <source>
        <strain evidence="2 3">JCM 14560</strain>
    </source>
</reference>
<protein>
    <submittedName>
        <fullName evidence="2">Arylamine N-acetyltransferase</fullName>
    </submittedName>
</protein>
<name>A0ABN2ZQY8_9ACTN</name>
<dbReference type="SUPFAM" id="SSF54001">
    <property type="entry name" value="Cysteine proteinases"/>
    <property type="match status" value="1"/>
</dbReference>
<dbReference type="InterPro" id="IPR001447">
    <property type="entry name" value="Arylamine_N-AcTrfase"/>
</dbReference>
<evidence type="ECO:0000256" key="1">
    <source>
        <dbReference type="ARBA" id="ARBA00006547"/>
    </source>
</evidence>
<accession>A0ABN2ZQY8</accession>
<dbReference type="Gene3D" id="3.30.2140.10">
    <property type="entry name" value="Arylamine N-acetyltransferase"/>
    <property type="match status" value="1"/>
</dbReference>
<dbReference type="PANTHER" id="PTHR11786">
    <property type="entry name" value="N-HYDROXYARYLAMINE O-ACETYLTRANSFERASE"/>
    <property type="match status" value="1"/>
</dbReference>
<organism evidence="2 3">
    <name type="scientific">Kitasatospora kazusensis</name>
    <dbReference type="NCBI Taxonomy" id="407974"/>
    <lineage>
        <taxon>Bacteria</taxon>
        <taxon>Bacillati</taxon>
        <taxon>Actinomycetota</taxon>
        <taxon>Actinomycetes</taxon>
        <taxon>Kitasatosporales</taxon>
        <taxon>Streptomycetaceae</taxon>
        <taxon>Kitasatospora</taxon>
    </lineage>
</organism>
<dbReference type="Pfam" id="PF00797">
    <property type="entry name" value="Acetyltransf_2"/>
    <property type="match status" value="1"/>
</dbReference>
<proteinExistence type="inferred from homology"/>
<dbReference type="Gene3D" id="2.40.128.150">
    <property type="entry name" value="Cysteine proteinases"/>
    <property type="match status" value="1"/>
</dbReference>
<keyword evidence="3" id="KW-1185">Reference proteome</keyword>